<keyword evidence="5" id="KW-1185">Reference proteome</keyword>
<protein>
    <submittedName>
        <fullName evidence="4">Metallo-beta-lactamase domain protein</fullName>
    </submittedName>
</protein>
<dbReference type="Pfam" id="PF12706">
    <property type="entry name" value="Lactamase_B_2"/>
    <property type="match status" value="1"/>
</dbReference>
<keyword evidence="1" id="KW-0378">Hydrolase</keyword>
<evidence type="ECO:0000256" key="2">
    <source>
        <dbReference type="ARBA" id="ARBA00022884"/>
    </source>
</evidence>
<evidence type="ECO:0000313" key="5">
    <source>
        <dbReference type="Proteomes" id="UP000004525"/>
    </source>
</evidence>
<proteinExistence type="predicted"/>
<dbReference type="InterPro" id="IPR036866">
    <property type="entry name" value="RibonucZ/Hydroxyglut_hydro"/>
</dbReference>
<dbReference type="PANTHER" id="PTHR43694">
    <property type="entry name" value="RIBONUCLEASE J"/>
    <property type="match status" value="1"/>
</dbReference>
<reference evidence="4" key="1">
    <citation type="submission" date="2009-01" db="EMBL/GenBank/DDBJ databases">
        <authorList>
            <person name="Qin X."/>
            <person name="Bachman B."/>
            <person name="Battles P."/>
            <person name="Bell A."/>
            <person name="Bess C."/>
            <person name="Bickham C."/>
            <person name="Chaboub L."/>
            <person name="Chen D."/>
            <person name="Coyle M."/>
            <person name="Deiros D.R."/>
            <person name="Dinh H."/>
            <person name="Forbes L."/>
            <person name="Fowler G."/>
            <person name="Francisco L."/>
            <person name="Fu Q."/>
            <person name="Gubbala S."/>
            <person name="Hale W."/>
            <person name="Han Y."/>
            <person name="Hemphill L."/>
            <person name="Highlander S.K."/>
            <person name="Hirani K."/>
            <person name="Hogues M."/>
            <person name="Jackson L."/>
            <person name="Jakkamsetti A."/>
            <person name="Javaid M."/>
            <person name="Jiang H."/>
            <person name="Korchina V."/>
            <person name="Kovar C."/>
            <person name="Lara F."/>
            <person name="Lee S."/>
            <person name="Mata R."/>
            <person name="Mathew T."/>
            <person name="Moen C."/>
            <person name="Morales K."/>
            <person name="Munidasa M."/>
            <person name="Nazareth L."/>
            <person name="Ngo R."/>
            <person name="Nguyen L."/>
            <person name="Okwuonu G."/>
            <person name="Ongeri F."/>
            <person name="Patil S."/>
            <person name="Petrosino J."/>
            <person name="Pham C."/>
            <person name="Pham P."/>
            <person name="Pu L.-L."/>
            <person name="Puazo M."/>
            <person name="Raj R."/>
            <person name="Reid J."/>
            <person name="Rouhana J."/>
            <person name="Saada N."/>
            <person name="Shang Y."/>
            <person name="Simmons D."/>
            <person name="Thornton R."/>
            <person name="Warren J."/>
            <person name="Weissenberger G."/>
            <person name="Zhang J."/>
            <person name="Zhang L."/>
            <person name="Zhou C."/>
            <person name="Zhu D."/>
            <person name="Muzny D."/>
            <person name="Worley K."/>
            <person name="Gibbs R."/>
        </authorList>
    </citation>
    <scope>NUCLEOTIDE SEQUENCE [LARGE SCALE GENOMIC DNA]</scope>
    <source>
        <strain evidence="4">LMS2-1</strain>
    </source>
</reference>
<dbReference type="InterPro" id="IPR042173">
    <property type="entry name" value="RNase_J_2"/>
</dbReference>
<dbReference type="EMBL" id="ACIZ01000047">
    <property type="protein sequence ID" value="EEN80824.1"/>
    <property type="molecule type" value="Genomic_DNA"/>
</dbReference>
<dbReference type="InterPro" id="IPR001279">
    <property type="entry name" value="Metallo-B-lactamas"/>
</dbReference>
<keyword evidence="1" id="KW-0540">Nuclease</keyword>
<dbReference type="PANTHER" id="PTHR43694:SF1">
    <property type="entry name" value="RIBONUCLEASE J"/>
    <property type="match status" value="1"/>
</dbReference>
<evidence type="ECO:0000313" key="4">
    <source>
        <dbReference type="EMBL" id="EEN80824.1"/>
    </source>
</evidence>
<sequence length="419" mass="46835">MEEIIVTTIRFLNGLNTIGGNIVEFATKTSRVIMDFGVAADLSHETVASAIDNGKLPHVPELFFDQPDSFANEAIFISHLHIDHMGALQYLQKNIPIYLSEPSYRLYQVLIRLGIEKPVANLHPLAFESPLAIGDLTVTGFHSDHDEPGVMALLIDDGARRFAHSGDVRLNGPHADRVHAWASRFNAEKISLFLLEGTSFSFDTPTPVEDQDHPSVPLTEMSLQTKFRQLLTDSSQLVVINPYNRNYERMAAFQVSAHASGRQVVWEPNEAAILTAMTNQQPDAILGKTIQLTDLAQAPQQYVLQNSYAHLERLADLPISAYVHSNGEPLGDYDPRFAQLKDWLADHQIPLQFMNASGHATREDLITLAKEVNPRVIVPWHSFHPEREAEAIDAETNADVVLPERDLYYDFDALGEDDD</sequence>
<comment type="caution">
    <text evidence="4">The sequence shown here is derived from an EMBL/GenBank/DDBJ whole genome shotgun (WGS) entry which is preliminary data.</text>
</comment>
<dbReference type="GO" id="GO:0003723">
    <property type="term" value="F:RNA binding"/>
    <property type="evidence" value="ECO:0007669"/>
    <property type="project" value="UniProtKB-KW"/>
</dbReference>
<evidence type="ECO:0000259" key="3">
    <source>
        <dbReference type="SMART" id="SM00849"/>
    </source>
</evidence>
<dbReference type="HOGENOM" id="CLU_031965_1_0_9"/>
<accession>C2JVW9</accession>
<dbReference type="SUPFAM" id="SSF56281">
    <property type="entry name" value="Metallo-hydrolase/oxidoreductase"/>
    <property type="match status" value="1"/>
</dbReference>
<keyword evidence="2" id="KW-0694">RNA-binding</keyword>
<dbReference type="Gene3D" id="3.40.50.10710">
    <property type="entry name" value="Metallo-hydrolase/oxidoreductase"/>
    <property type="match status" value="1"/>
</dbReference>
<dbReference type="Gene3D" id="3.60.15.10">
    <property type="entry name" value="Ribonuclease Z/Hydroxyacylglutathione hydrolase-like"/>
    <property type="match status" value="1"/>
</dbReference>
<dbReference type="AlphaFoldDB" id="C2JVW9"/>
<feature type="domain" description="Metallo-beta-lactamase" evidence="3">
    <location>
        <begin position="19"/>
        <end position="199"/>
    </location>
</feature>
<evidence type="ECO:0000256" key="1">
    <source>
        <dbReference type="ARBA" id="ARBA00022839"/>
    </source>
</evidence>
<gene>
    <name evidence="4" type="ORF">HMPREF0539_1053</name>
</gene>
<dbReference type="GO" id="GO:0004527">
    <property type="term" value="F:exonuclease activity"/>
    <property type="evidence" value="ECO:0007669"/>
    <property type="project" value="UniProtKB-KW"/>
</dbReference>
<name>C2JVW9_LACRM</name>
<organism evidence="4 5">
    <name type="scientific">Lacticaseibacillus rhamnosus (strain LMS2-1)</name>
    <dbReference type="NCBI Taxonomy" id="525361"/>
    <lineage>
        <taxon>Bacteria</taxon>
        <taxon>Bacillati</taxon>
        <taxon>Bacillota</taxon>
        <taxon>Bacilli</taxon>
        <taxon>Lactobacillales</taxon>
        <taxon>Lactobacillaceae</taxon>
        <taxon>Lacticaseibacillus</taxon>
    </lineage>
</organism>
<dbReference type="Proteomes" id="UP000004525">
    <property type="component" value="Unassembled WGS sequence"/>
</dbReference>
<keyword evidence="1" id="KW-0269">Exonuclease</keyword>
<dbReference type="SMART" id="SM00849">
    <property type="entry name" value="Lactamase_B"/>
    <property type="match status" value="1"/>
</dbReference>